<dbReference type="GO" id="GO:0003700">
    <property type="term" value="F:DNA-binding transcription factor activity"/>
    <property type="evidence" value="ECO:0007669"/>
    <property type="project" value="InterPro"/>
</dbReference>
<protein>
    <submittedName>
        <fullName evidence="6">GntR family transcriptional regulator</fullName>
    </submittedName>
</protein>
<sequence>MATLEKNSPIPLYYQLYTILLNRIKMGELQPGDMLPTEVSLVEEYNVSRATVRQAILDLARNGYVVREKSKGTFVKDFSNTVGYKDRVKGFTAISSQGGTIPLTSKVLEKAVVIPPKPVREALQLKEGERAFYLRRIRYIRDEANTFVEDWLPYKICEGIEQEHFTNASMYQILEERYGIIPHHAVRTFECSCADTEEQIRELEIRKHTALLRCESKVYDASDAPIEYYVALINGKYTVQE</sequence>
<name>A0A8J6M4H5_9FIRM</name>
<dbReference type="SUPFAM" id="SSF46785">
    <property type="entry name" value="Winged helix' DNA-binding domain"/>
    <property type="match status" value="1"/>
</dbReference>
<evidence type="ECO:0000313" key="6">
    <source>
        <dbReference type="EMBL" id="MBC5732497.1"/>
    </source>
</evidence>
<accession>A0A8J6M4H5</accession>
<evidence type="ECO:0000256" key="2">
    <source>
        <dbReference type="ARBA" id="ARBA00023125"/>
    </source>
</evidence>
<dbReference type="RefSeq" id="WP_186906399.1">
    <property type="nucleotide sequence ID" value="NZ_JACOPP010000002.1"/>
</dbReference>
<dbReference type="Gene3D" id="1.10.10.10">
    <property type="entry name" value="Winged helix-like DNA-binding domain superfamily/Winged helix DNA-binding domain"/>
    <property type="match status" value="1"/>
</dbReference>
<organism evidence="6 7">
    <name type="scientific">Lawsonibacter hominis</name>
    <dbReference type="NCBI Taxonomy" id="2763053"/>
    <lineage>
        <taxon>Bacteria</taxon>
        <taxon>Bacillati</taxon>
        <taxon>Bacillota</taxon>
        <taxon>Clostridia</taxon>
        <taxon>Eubacteriales</taxon>
        <taxon>Oscillospiraceae</taxon>
        <taxon>Lawsonibacter</taxon>
    </lineage>
</organism>
<evidence type="ECO:0000313" key="7">
    <source>
        <dbReference type="Proteomes" id="UP000661435"/>
    </source>
</evidence>
<dbReference type="InterPro" id="IPR050679">
    <property type="entry name" value="Bact_HTH_transcr_reg"/>
</dbReference>
<dbReference type="AlphaFoldDB" id="A0A8J6M4H5"/>
<keyword evidence="7" id="KW-1185">Reference proteome</keyword>
<feature type="coiled-coil region" evidence="4">
    <location>
        <begin position="186"/>
        <end position="213"/>
    </location>
</feature>
<dbReference type="GO" id="GO:0045892">
    <property type="term" value="P:negative regulation of DNA-templated transcription"/>
    <property type="evidence" value="ECO:0007669"/>
    <property type="project" value="TreeGrafter"/>
</dbReference>
<keyword evidence="1" id="KW-0805">Transcription regulation</keyword>
<dbReference type="FunFam" id="1.10.10.10:FF:000079">
    <property type="entry name" value="GntR family transcriptional regulator"/>
    <property type="match status" value="1"/>
</dbReference>
<dbReference type="CDD" id="cd07377">
    <property type="entry name" value="WHTH_GntR"/>
    <property type="match status" value="1"/>
</dbReference>
<dbReference type="EMBL" id="JACOPP010000002">
    <property type="protein sequence ID" value="MBC5732497.1"/>
    <property type="molecule type" value="Genomic_DNA"/>
</dbReference>
<dbReference type="SMART" id="SM00345">
    <property type="entry name" value="HTH_GNTR"/>
    <property type="match status" value="1"/>
</dbReference>
<dbReference type="PRINTS" id="PR00035">
    <property type="entry name" value="HTHGNTR"/>
</dbReference>
<evidence type="ECO:0000256" key="4">
    <source>
        <dbReference type="SAM" id="Coils"/>
    </source>
</evidence>
<dbReference type="Proteomes" id="UP000661435">
    <property type="component" value="Unassembled WGS sequence"/>
</dbReference>
<keyword evidence="2" id="KW-0238">DNA-binding</keyword>
<proteinExistence type="predicted"/>
<evidence type="ECO:0000259" key="5">
    <source>
        <dbReference type="PROSITE" id="PS50949"/>
    </source>
</evidence>
<dbReference type="SUPFAM" id="SSF64288">
    <property type="entry name" value="Chorismate lyase-like"/>
    <property type="match status" value="1"/>
</dbReference>
<dbReference type="InterPro" id="IPR000524">
    <property type="entry name" value="Tscrpt_reg_HTH_GntR"/>
</dbReference>
<dbReference type="Gene3D" id="3.40.1410.10">
    <property type="entry name" value="Chorismate lyase-like"/>
    <property type="match status" value="1"/>
</dbReference>
<dbReference type="Pfam" id="PF00392">
    <property type="entry name" value="GntR"/>
    <property type="match status" value="1"/>
</dbReference>
<evidence type="ECO:0000256" key="3">
    <source>
        <dbReference type="ARBA" id="ARBA00023163"/>
    </source>
</evidence>
<dbReference type="InterPro" id="IPR036388">
    <property type="entry name" value="WH-like_DNA-bd_sf"/>
</dbReference>
<keyword evidence="4" id="KW-0175">Coiled coil</keyword>
<gene>
    <name evidence="6" type="ORF">H8S57_01985</name>
</gene>
<evidence type="ECO:0000256" key="1">
    <source>
        <dbReference type="ARBA" id="ARBA00023015"/>
    </source>
</evidence>
<dbReference type="InterPro" id="IPR011663">
    <property type="entry name" value="UTRA"/>
</dbReference>
<feature type="domain" description="HTH gntR-type" evidence="5">
    <location>
        <begin position="10"/>
        <end position="78"/>
    </location>
</feature>
<comment type="caution">
    <text evidence="6">The sequence shown here is derived from an EMBL/GenBank/DDBJ whole genome shotgun (WGS) entry which is preliminary data.</text>
</comment>
<dbReference type="PROSITE" id="PS50949">
    <property type="entry name" value="HTH_GNTR"/>
    <property type="match status" value="1"/>
</dbReference>
<dbReference type="PANTHER" id="PTHR44846:SF1">
    <property type="entry name" value="MANNOSYL-D-GLYCERATE TRANSPORT_METABOLISM SYSTEM REPRESSOR MNGR-RELATED"/>
    <property type="match status" value="1"/>
</dbReference>
<dbReference type="SMART" id="SM00866">
    <property type="entry name" value="UTRA"/>
    <property type="match status" value="1"/>
</dbReference>
<reference evidence="6" key="1">
    <citation type="submission" date="2020-08" db="EMBL/GenBank/DDBJ databases">
        <title>Genome public.</title>
        <authorList>
            <person name="Liu C."/>
            <person name="Sun Q."/>
        </authorList>
    </citation>
    <scope>NUCLEOTIDE SEQUENCE</scope>
    <source>
        <strain evidence="6">NSJ-51</strain>
    </source>
</reference>
<dbReference type="InterPro" id="IPR028978">
    <property type="entry name" value="Chorismate_lyase_/UTRA_dom_sf"/>
</dbReference>
<keyword evidence="3" id="KW-0804">Transcription</keyword>
<dbReference type="InterPro" id="IPR036390">
    <property type="entry name" value="WH_DNA-bd_sf"/>
</dbReference>
<dbReference type="GO" id="GO:0003677">
    <property type="term" value="F:DNA binding"/>
    <property type="evidence" value="ECO:0007669"/>
    <property type="project" value="UniProtKB-KW"/>
</dbReference>
<dbReference type="PANTHER" id="PTHR44846">
    <property type="entry name" value="MANNOSYL-D-GLYCERATE TRANSPORT/METABOLISM SYSTEM REPRESSOR MNGR-RELATED"/>
    <property type="match status" value="1"/>
</dbReference>
<dbReference type="Pfam" id="PF07702">
    <property type="entry name" value="UTRA"/>
    <property type="match status" value="1"/>
</dbReference>